<dbReference type="GeneID" id="94835066"/>
<evidence type="ECO:0000256" key="1">
    <source>
        <dbReference type="SAM" id="Coils"/>
    </source>
</evidence>
<evidence type="ECO:0000313" key="2">
    <source>
        <dbReference type="EMBL" id="OHT11761.1"/>
    </source>
</evidence>
<evidence type="ECO:0000313" key="3">
    <source>
        <dbReference type="Proteomes" id="UP000179807"/>
    </source>
</evidence>
<dbReference type="OrthoDB" id="10661806at2759"/>
<gene>
    <name evidence="2" type="ORF">TRFO_18748</name>
</gene>
<dbReference type="VEuPathDB" id="TrichDB:TRFO_18748"/>
<accession>A0A1J4KKD2</accession>
<dbReference type="EMBL" id="MLAK01000580">
    <property type="protein sequence ID" value="OHT11761.1"/>
    <property type="molecule type" value="Genomic_DNA"/>
</dbReference>
<reference evidence="2" key="1">
    <citation type="submission" date="2016-10" db="EMBL/GenBank/DDBJ databases">
        <authorList>
            <person name="Benchimol M."/>
            <person name="Almeida L.G."/>
            <person name="Vasconcelos A.T."/>
            <person name="Perreira-Neves A."/>
            <person name="Rosa I.A."/>
            <person name="Tasca T."/>
            <person name="Bogo M.R."/>
            <person name="de Souza W."/>
        </authorList>
    </citation>
    <scope>NUCLEOTIDE SEQUENCE [LARGE SCALE GENOMIC DNA]</scope>
    <source>
        <strain evidence="2">K</strain>
    </source>
</reference>
<name>A0A1J4KKD2_9EUKA</name>
<feature type="coiled-coil region" evidence="1">
    <location>
        <begin position="334"/>
        <end position="406"/>
    </location>
</feature>
<feature type="coiled-coil region" evidence="1">
    <location>
        <begin position="92"/>
        <end position="158"/>
    </location>
</feature>
<keyword evidence="3" id="KW-1185">Reference proteome</keyword>
<organism evidence="2 3">
    <name type="scientific">Tritrichomonas foetus</name>
    <dbReference type="NCBI Taxonomy" id="1144522"/>
    <lineage>
        <taxon>Eukaryota</taxon>
        <taxon>Metamonada</taxon>
        <taxon>Parabasalia</taxon>
        <taxon>Tritrichomonadida</taxon>
        <taxon>Tritrichomonadidae</taxon>
        <taxon>Tritrichomonas</taxon>
    </lineage>
</organism>
<sequence>MLFSQSFLLNKDSAFFCQIWCTFKYYFLKMDGESMQKRISSLASYLRSSVEQLLRDKLILQLTGATVNSAELSQNMVNVFQTTLTSEREKYIDELIAKLSKIKSEKNSIENEFTQIQSSNNKDTDVIIQENEQLKVQIESLEAKLKSTEWKQNNKEKNYKRQLKEKDGQASQVKTLIDSTQNAQHVLSQQLREIRSSFSRLQRNQVRLIGQAKTMCTSQINESVELNASALKNNHTKQVSHIVDTINKEKKMQHSIEIGCQQLIESLNCYASGSIQHLDFSSDEFSSHVGEIRDFIDDIIETRKKAAIDDLKRQVAESIPGIEIGNQNVTDAIDRHLKARIKAKEAECQRLLQESEQREALLRQKLKEALERIQKLQSSESDYKYIDEFEKQKMEWENTRKKLDQTMIVVNKTRTITSKSSSRSVTSDE</sequence>
<dbReference type="AlphaFoldDB" id="A0A1J4KKD2"/>
<proteinExistence type="predicted"/>
<keyword evidence="1" id="KW-0175">Coiled coil</keyword>
<dbReference type="RefSeq" id="XP_068364897.1">
    <property type="nucleotide sequence ID" value="XM_068500362.1"/>
</dbReference>
<protein>
    <submittedName>
        <fullName evidence="2">Uncharacterized protein</fullName>
    </submittedName>
</protein>
<comment type="caution">
    <text evidence="2">The sequence shown here is derived from an EMBL/GenBank/DDBJ whole genome shotgun (WGS) entry which is preliminary data.</text>
</comment>
<dbReference type="Proteomes" id="UP000179807">
    <property type="component" value="Unassembled WGS sequence"/>
</dbReference>